<feature type="transmembrane region" description="Helical" evidence="9">
    <location>
        <begin position="209"/>
        <end position="227"/>
    </location>
</feature>
<comment type="catalytic activity">
    <reaction evidence="8">
        <text>a ubiquinone + NADH + 5 H(+)(in) = a ubiquinol + NAD(+) + 4 H(+)(out)</text>
        <dbReference type="Rhea" id="RHEA:29091"/>
        <dbReference type="Rhea" id="RHEA-COMP:9565"/>
        <dbReference type="Rhea" id="RHEA-COMP:9566"/>
        <dbReference type="ChEBI" id="CHEBI:15378"/>
        <dbReference type="ChEBI" id="CHEBI:16389"/>
        <dbReference type="ChEBI" id="CHEBI:17976"/>
        <dbReference type="ChEBI" id="CHEBI:57540"/>
        <dbReference type="ChEBI" id="CHEBI:57945"/>
        <dbReference type="EC" id="7.1.1.2"/>
    </reaction>
</comment>
<proteinExistence type="predicted"/>
<dbReference type="InterPro" id="IPR003945">
    <property type="entry name" value="NU5C-like"/>
</dbReference>
<evidence type="ECO:0000259" key="10">
    <source>
        <dbReference type="Pfam" id="PF00361"/>
    </source>
</evidence>
<feature type="transmembrane region" description="Helical" evidence="9">
    <location>
        <begin position="450"/>
        <end position="468"/>
    </location>
</feature>
<evidence type="ECO:0000256" key="7">
    <source>
        <dbReference type="ARBA" id="ARBA00031027"/>
    </source>
</evidence>
<sequence length="558" mass="67205">MMLYNLLILSIIMFLFSFVFILYSLYMYMELFYLILEWDILYFMSMKFSYMLFLDFYSMMFLSIIMLISSMVMLYSLEYMNFDKTIMRFNYLLILFIISMCLMILSPSILSIMLGWDGLGLISYCLVIYYHSMVSLNSGMLTIMCNRLGDIGLLMGICLCSIYGSWNLMLYWFDFSLISLMLILSALTKSAQMPFSSWLPAAMTAPTPVSSLVHSSTLVTAGVYLLIRFNNFINYMNLNIYLLYLFILTMFMSGIMANFEFDLKKIIALSTLSQLSFMMMVLMINMNELAFFHLIIHALFKSLMFLCAGDFIHFMNGDQDIRNYKGMIYMYPLKSLIMMFSLFSLMGFPYLSGFYSKDLIIEIMMNYKLSNLFIYMFFFSMLLTISYSVRLIMFLMMNNFNFMSYMNYNSSVIMIICMFILFNYMIFYGYNFFNLMFNKFYFFMMMLDKLLVLEFYMLGIYLGLYFYLNKLIMYNMMFFISNMFFLNNFFKIIYLDMFKFIYKYEFVIEKGWMEWMMGLYFKKMINLLYYIKFYNKIELNYLILLYFLMILFLFFMIM</sequence>
<dbReference type="GO" id="GO:0016020">
    <property type="term" value="C:membrane"/>
    <property type="evidence" value="ECO:0007669"/>
    <property type="project" value="UniProtKB-SubCell"/>
</dbReference>
<evidence type="ECO:0000256" key="8">
    <source>
        <dbReference type="ARBA" id="ARBA00049551"/>
    </source>
</evidence>
<dbReference type="CTD" id="4540"/>
<feature type="transmembrane region" description="Helical" evidence="9">
    <location>
        <begin position="290"/>
        <end position="312"/>
    </location>
</feature>
<feature type="transmembrane region" description="Helical" evidence="9">
    <location>
        <begin position="148"/>
        <end position="164"/>
    </location>
</feature>
<dbReference type="PANTHER" id="PTHR42829">
    <property type="entry name" value="NADH-UBIQUINONE OXIDOREDUCTASE CHAIN 5"/>
    <property type="match status" value="1"/>
</dbReference>
<dbReference type="RefSeq" id="YP_009121679.1">
    <property type="nucleotide sequence ID" value="NC_026468.1"/>
</dbReference>
<evidence type="ECO:0000313" key="11">
    <source>
        <dbReference type="EMBL" id="AJG02946.1"/>
    </source>
</evidence>
<accession>A0A0S2LTA6</accession>
<keyword evidence="5 9" id="KW-1133">Transmembrane helix</keyword>
<protein>
    <recommendedName>
        <fullName evidence="3">NADH:ubiquinone reductase (H(+)-translocating)</fullName>
        <ecNumber evidence="3">7.1.1.2</ecNumber>
    </recommendedName>
    <alternativeName>
        <fullName evidence="7">NADH dehydrogenase subunit 5</fullName>
    </alternativeName>
</protein>
<feature type="transmembrane region" description="Helical" evidence="9">
    <location>
        <begin position="266"/>
        <end position="284"/>
    </location>
</feature>
<evidence type="ECO:0000256" key="1">
    <source>
        <dbReference type="ARBA" id="ARBA00003257"/>
    </source>
</evidence>
<keyword evidence="12" id="KW-0496">Mitochondrion</keyword>
<evidence type="ECO:0000256" key="4">
    <source>
        <dbReference type="ARBA" id="ARBA00022692"/>
    </source>
</evidence>
<comment type="function">
    <text evidence="1">Core subunit of the mitochondrial membrane respiratory chain NADH dehydrogenase (Complex I) that is believed to belong to the minimal assembly required for catalysis. Complex I functions in the transfer of electrons from NADH to the respiratory chain. The immediate electron acceptor for the enzyme is believed to be ubiquinone.</text>
</comment>
<evidence type="ECO:0000256" key="5">
    <source>
        <dbReference type="ARBA" id="ARBA00022989"/>
    </source>
</evidence>
<comment type="subcellular location">
    <subcellularLocation>
        <location evidence="2">Membrane</location>
        <topology evidence="2">Multi-pass membrane protein</topology>
    </subcellularLocation>
</comment>
<dbReference type="GO" id="GO:0003954">
    <property type="term" value="F:NADH dehydrogenase activity"/>
    <property type="evidence" value="ECO:0007669"/>
    <property type="project" value="TreeGrafter"/>
</dbReference>
<feature type="transmembrane region" description="Helical" evidence="9">
    <location>
        <begin position="56"/>
        <end position="77"/>
    </location>
</feature>
<dbReference type="GO" id="GO:0015990">
    <property type="term" value="P:electron transport coupled proton transport"/>
    <property type="evidence" value="ECO:0007669"/>
    <property type="project" value="TreeGrafter"/>
</dbReference>
<feature type="transmembrane region" description="Helical" evidence="9">
    <location>
        <begin position="333"/>
        <end position="352"/>
    </location>
</feature>
<dbReference type="AlphaFoldDB" id="A0A0S2LTA6"/>
<reference evidence="12" key="2">
    <citation type="submission" date="2015-06" db="EMBL/GenBank/DDBJ databases">
        <title>High-throughput detection of wild bee species with mitogenome skimming and resequencing (mt-S/R).</title>
        <authorList>
            <person name="Tang M."/>
            <person name="Hardman C."/>
            <person name="Ji Y."/>
            <person name="Meng G."/>
            <person name="Liu S."/>
            <person name="Tan M."/>
            <person name="Yang S."/>
            <person name="Yang C."/>
            <person name="Moss E."/>
            <person name="Nevard T."/>
            <person name="Potts S.G."/>
            <person name="Zhou X."/>
            <person name="Yu D.W."/>
        </authorList>
    </citation>
    <scope>NUCLEOTIDE SEQUENCE</scope>
</reference>
<evidence type="ECO:0000256" key="3">
    <source>
        <dbReference type="ARBA" id="ARBA00012944"/>
    </source>
</evidence>
<name>A0A0S2LTA6_9HYME</name>
<feature type="transmembrane region" description="Helical" evidence="9">
    <location>
        <begin position="475"/>
        <end position="495"/>
    </location>
</feature>
<feature type="transmembrane region" description="Helical" evidence="9">
    <location>
        <begin position="89"/>
        <end position="112"/>
    </location>
</feature>
<feature type="transmembrane region" description="Helical" evidence="9">
    <location>
        <begin position="408"/>
        <end position="430"/>
    </location>
</feature>
<organism evidence="12">
    <name type="scientific">Hylaeus dilatatus</name>
    <dbReference type="NCBI Taxonomy" id="1542591"/>
    <lineage>
        <taxon>Eukaryota</taxon>
        <taxon>Metazoa</taxon>
        <taxon>Ecdysozoa</taxon>
        <taxon>Arthropoda</taxon>
        <taxon>Hexapoda</taxon>
        <taxon>Insecta</taxon>
        <taxon>Pterygota</taxon>
        <taxon>Neoptera</taxon>
        <taxon>Endopterygota</taxon>
        <taxon>Hymenoptera</taxon>
        <taxon>Apocrita</taxon>
        <taxon>Aculeata</taxon>
        <taxon>Apoidea</taxon>
        <taxon>Anthophila</taxon>
        <taxon>Colletidae</taxon>
        <taxon>Hylaeinae</taxon>
        <taxon>Hylaeus</taxon>
        <taxon>Lambdopsis</taxon>
    </lineage>
</organism>
<reference evidence="11" key="1">
    <citation type="journal article" date="2015" name="Mitochondrial DNA">
        <title>Mitochondrial genome of Hylaeus dilatatus (Hymenoptera: Colletidae).</title>
        <authorList>
            <person name="Tan M."/>
            <person name="Zhang R."/>
            <person name="Hardman C."/>
            <person name="Zhou X."/>
        </authorList>
    </citation>
    <scope>NUCLEOTIDE SEQUENCE</scope>
</reference>
<keyword evidence="4 9" id="KW-0812">Transmembrane</keyword>
<feature type="transmembrane region" description="Helical" evidence="9">
    <location>
        <begin position="539"/>
        <end position="557"/>
    </location>
</feature>
<feature type="transmembrane region" description="Helical" evidence="9">
    <location>
        <begin position="239"/>
        <end position="259"/>
    </location>
</feature>
<feature type="domain" description="NADH:quinone oxidoreductase/Mrp antiporter transmembrane" evidence="10">
    <location>
        <begin position="106"/>
        <end position="382"/>
    </location>
</feature>
<evidence type="ECO:0000256" key="9">
    <source>
        <dbReference type="SAM" id="Phobius"/>
    </source>
</evidence>
<geneLocation type="mitochondrion" evidence="12"/>
<dbReference type="PRINTS" id="PR01434">
    <property type="entry name" value="NADHDHGNASE5"/>
</dbReference>
<dbReference type="EC" id="7.1.1.2" evidence="3"/>
<dbReference type="InterPro" id="IPR001750">
    <property type="entry name" value="ND/Mrp_TM"/>
</dbReference>
<dbReference type="PANTHER" id="PTHR42829:SF2">
    <property type="entry name" value="NADH-UBIQUINONE OXIDOREDUCTASE CHAIN 5"/>
    <property type="match status" value="1"/>
</dbReference>
<dbReference type="GO" id="GO:0008137">
    <property type="term" value="F:NADH dehydrogenase (ubiquinone) activity"/>
    <property type="evidence" value="ECO:0007669"/>
    <property type="project" value="UniProtKB-EC"/>
</dbReference>
<dbReference type="GeneID" id="23454770"/>
<evidence type="ECO:0000256" key="2">
    <source>
        <dbReference type="ARBA" id="ARBA00004141"/>
    </source>
</evidence>
<feature type="transmembrane region" description="Helical" evidence="9">
    <location>
        <begin position="6"/>
        <end position="26"/>
    </location>
</feature>
<feature type="transmembrane region" description="Helical" evidence="9">
    <location>
        <begin position="118"/>
        <end position="136"/>
    </location>
</feature>
<dbReference type="EMBL" id="KT164646">
    <property type="protein sequence ID" value="ALO64654.1"/>
    <property type="molecule type" value="Genomic_DNA"/>
</dbReference>
<feature type="transmembrane region" description="Helical" evidence="9">
    <location>
        <begin position="372"/>
        <end position="396"/>
    </location>
</feature>
<evidence type="ECO:0000256" key="6">
    <source>
        <dbReference type="ARBA" id="ARBA00023136"/>
    </source>
</evidence>
<evidence type="ECO:0000313" key="12">
    <source>
        <dbReference type="EMBL" id="ALO64654.1"/>
    </source>
</evidence>
<gene>
    <name evidence="12" type="primary">ND5</name>
</gene>
<dbReference type="Pfam" id="PF00361">
    <property type="entry name" value="Proton_antipo_M"/>
    <property type="match status" value="1"/>
</dbReference>
<dbReference type="GO" id="GO:0042773">
    <property type="term" value="P:ATP synthesis coupled electron transport"/>
    <property type="evidence" value="ECO:0007669"/>
    <property type="project" value="InterPro"/>
</dbReference>
<keyword evidence="6 9" id="KW-0472">Membrane</keyword>
<dbReference type="EMBL" id="KP126800">
    <property type="protein sequence ID" value="AJG02946.1"/>
    <property type="molecule type" value="Genomic_DNA"/>
</dbReference>